<evidence type="ECO:0000256" key="1">
    <source>
        <dbReference type="ARBA" id="ARBA00000971"/>
    </source>
</evidence>
<feature type="region of interest" description="Disordered" evidence="6">
    <location>
        <begin position="1"/>
        <end position="22"/>
    </location>
</feature>
<dbReference type="EMBL" id="JAGSOG010000006">
    <property type="protein sequence ID" value="MBR7832109.1"/>
    <property type="molecule type" value="Genomic_DNA"/>
</dbReference>
<dbReference type="InterPro" id="IPR046357">
    <property type="entry name" value="PPIase_dom_sf"/>
</dbReference>
<evidence type="ECO:0000256" key="3">
    <source>
        <dbReference type="ARBA" id="ARBA00023110"/>
    </source>
</evidence>
<dbReference type="InterPro" id="IPR001179">
    <property type="entry name" value="PPIase_FKBP_dom"/>
</dbReference>
<name>A0A941ILT6_9ACTN</name>
<proteinExistence type="predicted"/>
<dbReference type="InterPro" id="IPR050689">
    <property type="entry name" value="FKBP-type_PPIase"/>
</dbReference>
<dbReference type="GO" id="GO:0005737">
    <property type="term" value="C:cytoplasm"/>
    <property type="evidence" value="ECO:0007669"/>
    <property type="project" value="TreeGrafter"/>
</dbReference>
<evidence type="ECO:0000256" key="4">
    <source>
        <dbReference type="ARBA" id="ARBA00023235"/>
    </source>
</evidence>
<evidence type="ECO:0000259" key="7">
    <source>
        <dbReference type="PROSITE" id="PS50059"/>
    </source>
</evidence>
<comment type="catalytic activity">
    <reaction evidence="1 5">
        <text>[protein]-peptidylproline (omega=180) = [protein]-peptidylproline (omega=0)</text>
        <dbReference type="Rhea" id="RHEA:16237"/>
        <dbReference type="Rhea" id="RHEA-COMP:10747"/>
        <dbReference type="Rhea" id="RHEA-COMP:10748"/>
        <dbReference type="ChEBI" id="CHEBI:83833"/>
        <dbReference type="ChEBI" id="CHEBI:83834"/>
        <dbReference type="EC" id="5.2.1.8"/>
    </reaction>
</comment>
<keyword evidence="9" id="KW-1185">Reference proteome</keyword>
<evidence type="ECO:0000313" key="8">
    <source>
        <dbReference type="EMBL" id="MBR7832109.1"/>
    </source>
</evidence>
<dbReference type="PROSITE" id="PS50059">
    <property type="entry name" value="FKBP_PPIASE"/>
    <property type="match status" value="2"/>
</dbReference>
<feature type="domain" description="PPIase FKBP-type" evidence="7">
    <location>
        <begin position="254"/>
        <end position="345"/>
    </location>
</feature>
<keyword evidence="3 5" id="KW-0697">Rotamase</keyword>
<dbReference type="AlphaFoldDB" id="A0A941ILT6"/>
<dbReference type="Proteomes" id="UP000675781">
    <property type="component" value="Unassembled WGS sequence"/>
</dbReference>
<evidence type="ECO:0000256" key="2">
    <source>
        <dbReference type="ARBA" id="ARBA00013194"/>
    </source>
</evidence>
<reference evidence="8" key="1">
    <citation type="submission" date="2021-04" db="EMBL/GenBank/DDBJ databases">
        <title>Genome based classification of Actinospica acidithermotolerans sp. nov., an actinobacterium isolated from an Indonesian hot spring.</title>
        <authorList>
            <person name="Kusuma A.B."/>
            <person name="Putra K.E."/>
            <person name="Nafisah S."/>
            <person name="Loh J."/>
            <person name="Nouioui I."/>
            <person name="Goodfellow M."/>
        </authorList>
    </citation>
    <scope>NUCLEOTIDE SEQUENCE</scope>
    <source>
        <strain evidence="8">CSCA 57</strain>
    </source>
</reference>
<dbReference type="RefSeq" id="WP_212526644.1">
    <property type="nucleotide sequence ID" value="NZ_JAGSOG010000006.1"/>
</dbReference>
<dbReference type="PANTHER" id="PTHR10516">
    <property type="entry name" value="PEPTIDYL-PROLYL CIS-TRANS ISOMERASE"/>
    <property type="match status" value="1"/>
</dbReference>
<dbReference type="Gene3D" id="3.10.50.40">
    <property type="match status" value="2"/>
</dbReference>
<evidence type="ECO:0000256" key="5">
    <source>
        <dbReference type="PROSITE-ProRule" id="PRU00277"/>
    </source>
</evidence>
<dbReference type="SUPFAM" id="SSF54534">
    <property type="entry name" value="FKBP-like"/>
    <property type="match status" value="2"/>
</dbReference>
<keyword evidence="4 5" id="KW-0413">Isomerase</keyword>
<evidence type="ECO:0000256" key="6">
    <source>
        <dbReference type="SAM" id="MobiDB-lite"/>
    </source>
</evidence>
<feature type="domain" description="PPIase FKBP-type" evidence="7">
    <location>
        <begin position="99"/>
        <end position="194"/>
    </location>
</feature>
<dbReference type="Pfam" id="PF00254">
    <property type="entry name" value="FKBP_C"/>
    <property type="match status" value="2"/>
</dbReference>
<protein>
    <recommendedName>
        <fullName evidence="2 5">peptidylprolyl isomerase</fullName>
        <ecNumber evidence="2 5">5.2.1.8</ecNumber>
    </recommendedName>
</protein>
<dbReference type="PANTHER" id="PTHR10516:SF428">
    <property type="entry name" value="PEPTIDYLPROLYL ISOMERASE"/>
    <property type="match status" value="1"/>
</dbReference>
<sequence length="345" mass="34358">MSEAANRIAAETTPTARPSRGSRGKLALSVVLLAGLMTAGCSSSTPTPASSTAAGSSLPVTSGSFGQAAVITPAPGSTPSTTLETKVLVQGTGQALAKGDLAVINFTAYNWSQKKSLGDSYASTTQATASPQSVQLGSSSVLPAWNTALTGAKVGSRIEVAAPPADAFGTAGNSQAGVGATDVLIFVFDVVGGYPANAQITGTMAAQTDASLPKVVGEPGSGNPTVTIPTGVKPPTGLVSKVLIQGTGATVAKGQTLLMQYTGVDWNTGKNFDSSFTRKTAFSTAIGEGAVIAGWDQGLVGKHVGDRVLLVIPPSLGYGPQGGQSSAGIGKDDTLVFVVDIVAAF</sequence>
<dbReference type="GO" id="GO:0003755">
    <property type="term" value="F:peptidyl-prolyl cis-trans isomerase activity"/>
    <property type="evidence" value="ECO:0007669"/>
    <property type="project" value="UniProtKB-KW"/>
</dbReference>
<accession>A0A941ILT6</accession>
<organism evidence="8 9">
    <name type="scientific">Actinospica durhamensis</name>
    <dbReference type="NCBI Taxonomy" id="1508375"/>
    <lineage>
        <taxon>Bacteria</taxon>
        <taxon>Bacillati</taxon>
        <taxon>Actinomycetota</taxon>
        <taxon>Actinomycetes</taxon>
        <taxon>Catenulisporales</taxon>
        <taxon>Actinospicaceae</taxon>
        <taxon>Actinospica</taxon>
    </lineage>
</organism>
<evidence type="ECO:0000313" key="9">
    <source>
        <dbReference type="Proteomes" id="UP000675781"/>
    </source>
</evidence>
<gene>
    <name evidence="8" type="ORF">KDL01_02495</name>
</gene>
<comment type="caution">
    <text evidence="8">The sequence shown here is derived from an EMBL/GenBank/DDBJ whole genome shotgun (WGS) entry which is preliminary data.</text>
</comment>
<dbReference type="EC" id="5.2.1.8" evidence="2 5"/>